<reference evidence="3 4" key="1">
    <citation type="submission" date="2018-06" db="EMBL/GenBank/DDBJ databases">
        <title>Natronomonas sp. F16-60 a new haloarchaeon isolated from a solar saltern of Isla Cristina, Huelva, Spain.</title>
        <authorList>
            <person name="Duran-Viseras A."/>
            <person name="Sanchez-Porro C."/>
            <person name="Ventosa A."/>
        </authorList>
    </citation>
    <scope>NUCLEOTIDE SEQUENCE [LARGE SCALE GENOMIC DNA]</scope>
    <source>
        <strain evidence="3 4">F16-60</strain>
    </source>
</reference>
<name>A0A554NFJ0_9EURY</name>
<sequence>MIMRRRRTSEGTVASGDDSEQPTGATPVSGDTSEESDRSPDITAVRDALSAGAYSRAVLSGYAALRQGLAVAEGPATHWEFYRMAADSGLSEAQLDALREVTEAFERVSFAGEAPDEETAATVLERVRAALDEGDSGVEAAGADD</sequence>
<feature type="region of interest" description="Disordered" evidence="1">
    <location>
        <begin position="1"/>
        <end position="41"/>
    </location>
</feature>
<comment type="caution">
    <text evidence="3">The sequence shown here is derived from an EMBL/GenBank/DDBJ whole genome shotgun (WGS) entry which is preliminary data.</text>
</comment>
<dbReference type="Pfam" id="PF13559">
    <property type="entry name" value="DUF4129"/>
    <property type="match status" value="1"/>
</dbReference>
<feature type="domain" description="Protein-glutamine gamma-glutamyltransferase-like C-terminal" evidence="2">
    <location>
        <begin position="76"/>
        <end position="128"/>
    </location>
</feature>
<dbReference type="EMBL" id="QMDX01000001">
    <property type="protein sequence ID" value="TSD16166.1"/>
    <property type="molecule type" value="Genomic_DNA"/>
</dbReference>
<organism evidence="3 4">
    <name type="scientific">Haloglomus irregulare</name>
    <dbReference type="NCBI Taxonomy" id="2234134"/>
    <lineage>
        <taxon>Archaea</taxon>
        <taxon>Methanobacteriati</taxon>
        <taxon>Methanobacteriota</taxon>
        <taxon>Stenosarchaea group</taxon>
        <taxon>Halobacteria</taxon>
        <taxon>Halobacteriales</taxon>
        <taxon>Natronomonadaceae</taxon>
        <taxon>Haloglomus</taxon>
    </lineage>
</organism>
<protein>
    <recommendedName>
        <fullName evidence="2">Protein-glutamine gamma-glutamyltransferase-like C-terminal domain-containing protein</fullName>
    </recommendedName>
</protein>
<dbReference type="InParanoid" id="A0A554NFJ0"/>
<accession>A0A554NFJ0</accession>
<evidence type="ECO:0000313" key="3">
    <source>
        <dbReference type="EMBL" id="TSD16166.1"/>
    </source>
</evidence>
<evidence type="ECO:0000256" key="1">
    <source>
        <dbReference type="SAM" id="MobiDB-lite"/>
    </source>
</evidence>
<dbReference type="Proteomes" id="UP000319894">
    <property type="component" value="Unassembled WGS sequence"/>
</dbReference>
<evidence type="ECO:0000313" key="4">
    <source>
        <dbReference type="Proteomes" id="UP000319894"/>
    </source>
</evidence>
<dbReference type="InterPro" id="IPR025403">
    <property type="entry name" value="TgpA-like_C"/>
</dbReference>
<proteinExistence type="predicted"/>
<keyword evidence="4" id="KW-1185">Reference proteome</keyword>
<evidence type="ECO:0000259" key="2">
    <source>
        <dbReference type="Pfam" id="PF13559"/>
    </source>
</evidence>
<dbReference type="AlphaFoldDB" id="A0A554NFJ0"/>
<gene>
    <name evidence="3" type="ORF">DP107_03095</name>
</gene>
<feature type="compositionally biased region" description="Polar residues" evidence="1">
    <location>
        <begin position="21"/>
        <end position="31"/>
    </location>
</feature>